<dbReference type="InParanoid" id="M3XY11"/>
<accession>M3XY11</accession>
<dbReference type="EMBL" id="AEYP01054350">
    <property type="status" value="NOT_ANNOTATED_CDS"/>
    <property type="molecule type" value="Genomic_DNA"/>
</dbReference>
<sequence length="223" mass="23507">MGPRSQLEDVGAGVGLDSPGDPVRSHPMASLTSPHSCLEVWLPQLIEKQMYGLSPQSSHLPVLSVSEDGTGAHSLSQTRARGIKLDLLSVPSNLGSVLSGSQIYLQTPGVLSPQVPIQSPTRANGHPCFKSPLPPPPVPAPHPLRLRLTVCALFALPSTCSSQAPKPSPLCPTPPPHVHAGLRSWCSWCYSANHRAGTSTHPYFPLIVGGLPRGPGHGSRVHT</sequence>
<dbReference type="AlphaFoldDB" id="M3XY11"/>
<protein>
    <submittedName>
        <fullName evidence="2">Uncharacterized protein</fullName>
    </submittedName>
</protein>
<proteinExistence type="predicted"/>
<feature type="region of interest" description="Disordered" evidence="1">
    <location>
        <begin position="1"/>
        <end position="30"/>
    </location>
</feature>
<dbReference type="HOGENOM" id="CLU_1239793_0_0_1"/>
<name>M3XY11_MUSPF</name>
<evidence type="ECO:0000313" key="2">
    <source>
        <dbReference type="Ensembl" id="ENSMPUP00000003962.1"/>
    </source>
</evidence>
<dbReference type="Ensembl" id="ENSMPUT00000004034.1">
    <property type="protein sequence ID" value="ENSMPUP00000003962.1"/>
    <property type="gene ID" value="ENSMPUG00000003995.1"/>
</dbReference>
<organism evidence="2">
    <name type="scientific">Mustela putorius furo</name>
    <name type="common">European domestic ferret</name>
    <name type="synonym">Mustela furo</name>
    <dbReference type="NCBI Taxonomy" id="9669"/>
    <lineage>
        <taxon>Eukaryota</taxon>
        <taxon>Metazoa</taxon>
        <taxon>Chordata</taxon>
        <taxon>Craniata</taxon>
        <taxon>Vertebrata</taxon>
        <taxon>Euteleostomi</taxon>
        <taxon>Mammalia</taxon>
        <taxon>Eutheria</taxon>
        <taxon>Laurasiatheria</taxon>
        <taxon>Carnivora</taxon>
        <taxon>Caniformia</taxon>
        <taxon>Musteloidea</taxon>
        <taxon>Mustelidae</taxon>
        <taxon>Mustelinae</taxon>
        <taxon>Mustela</taxon>
    </lineage>
</organism>
<evidence type="ECO:0000256" key="1">
    <source>
        <dbReference type="SAM" id="MobiDB-lite"/>
    </source>
</evidence>
<reference evidence="2" key="1">
    <citation type="submission" date="2024-06" db="UniProtKB">
        <authorList>
            <consortium name="Ensembl"/>
        </authorList>
    </citation>
    <scope>IDENTIFICATION</scope>
</reference>